<protein>
    <submittedName>
        <fullName evidence="1">Uncharacterized protein</fullName>
    </submittedName>
</protein>
<dbReference type="AlphaFoldDB" id="A0A834LZY7"/>
<evidence type="ECO:0000313" key="2">
    <source>
        <dbReference type="Proteomes" id="UP000625711"/>
    </source>
</evidence>
<accession>A0A834LZY7</accession>
<sequence>MEEENWTRGGNNATLCVLKMEENITSAIKTEAKTDENWLNYDAITSRWVSYQTAPSRNNCDAVGDAFSRTRSLWRVFVGPTEY</sequence>
<reference evidence="1" key="1">
    <citation type="submission" date="2020-08" db="EMBL/GenBank/DDBJ databases">
        <title>Genome sequencing and assembly of the red palm weevil Rhynchophorus ferrugineus.</title>
        <authorList>
            <person name="Dias G.B."/>
            <person name="Bergman C.M."/>
            <person name="Manee M."/>
        </authorList>
    </citation>
    <scope>NUCLEOTIDE SEQUENCE</scope>
    <source>
        <strain evidence="1">AA-2017</strain>
        <tissue evidence="1">Whole larva</tissue>
    </source>
</reference>
<evidence type="ECO:0000313" key="1">
    <source>
        <dbReference type="EMBL" id="KAF7265528.1"/>
    </source>
</evidence>
<name>A0A834LZY7_RHYFE</name>
<comment type="caution">
    <text evidence="1">The sequence shown here is derived from an EMBL/GenBank/DDBJ whole genome shotgun (WGS) entry which is preliminary data.</text>
</comment>
<proteinExistence type="predicted"/>
<dbReference type="Proteomes" id="UP000625711">
    <property type="component" value="Unassembled WGS sequence"/>
</dbReference>
<gene>
    <name evidence="1" type="ORF">GWI33_021063</name>
</gene>
<dbReference type="EMBL" id="JAACXV010014609">
    <property type="protein sequence ID" value="KAF7265528.1"/>
    <property type="molecule type" value="Genomic_DNA"/>
</dbReference>
<keyword evidence="2" id="KW-1185">Reference proteome</keyword>
<organism evidence="1 2">
    <name type="scientific">Rhynchophorus ferrugineus</name>
    <name type="common">Red palm weevil</name>
    <name type="synonym">Curculio ferrugineus</name>
    <dbReference type="NCBI Taxonomy" id="354439"/>
    <lineage>
        <taxon>Eukaryota</taxon>
        <taxon>Metazoa</taxon>
        <taxon>Ecdysozoa</taxon>
        <taxon>Arthropoda</taxon>
        <taxon>Hexapoda</taxon>
        <taxon>Insecta</taxon>
        <taxon>Pterygota</taxon>
        <taxon>Neoptera</taxon>
        <taxon>Endopterygota</taxon>
        <taxon>Coleoptera</taxon>
        <taxon>Polyphaga</taxon>
        <taxon>Cucujiformia</taxon>
        <taxon>Curculionidae</taxon>
        <taxon>Dryophthorinae</taxon>
        <taxon>Rhynchophorus</taxon>
    </lineage>
</organism>